<reference evidence="3" key="1">
    <citation type="submission" date="2023-07" db="EMBL/GenBank/DDBJ databases">
        <title>Genome content predicts the carbon catabolic preferences of heterotrophic bacteria.</title>
        <authorList>
            <person name="Gralka M."/>
        </authorList>
    </citation>
    <scope>NUCLEOTIDE SEQUENCE</scope>
    <source>
        <strain evidence="3">C2R13</strain>
    </source>
</reference>
<organism evidence="3 4">
    <name type="scientific">Cobetia amphilecti</name>
    <dbReference type="NCBI Taxonomy" id="1055104"/>
    <lineage>
        <taxon>Bacteria</taxon>
        <taxon>Pseudomonadati</taxon>
        <taxon>Pseudomonadota</taxon>
        <taxon>Gammaproteobacteria</taxon>
        <taxon>Oceanospirillales</taxon>
        <taxon>Halomonadaceae</taxon>
        <taxon>Cobetia</taxon>
    </lineage>
</organism>
<evidence type="ECO:0000256" key="2">
    <source>
        <dbReference type="SAM" id="Phobius"/>
    </source>
</evidence>
<evidence type="ECO:0000313" key="4">
    <source>
        <dbReference type="Proteomes" id="UP001170481"/>
    </source>
</evidence>
<evidence type="ECO:0000313" key="3">
    <source>
        <dbReference type="EMBL" id="MDO6670848.1"/>
    </source>
</evidence>
<comment type="caution">
    <text evidence="3">The sequence shown here is derived from an EMBL/GenBank/DDBJ whole genome shotgun (WGS) entry which is preliminary data.</text>
</comment>
<feature type="transmembrane region" description="Helical" evidence="2">
    <location>
        <begin position="99"/>
        <end position="123"/>
    </location>
</feature>
<keyword evidence="2" id="KW-0812">Transmembrane</keyword>
<feature type="transmembrane region" description="Helical" evidence="2">
    <location>
        <begin position="32"/>
        <end position="54"/>
    </location>
</feature>
<proteinExistence type="predicted"/>
<gene>
    <name evidence="3" type="ORF">Q4535_01835</name>
</gene>
<sequence length="195" mass="21708">MDVRKMSQSTSLSLTGKIDTGFSRFLCQVLNAIKAGMLWLIGLMILALLPFAIFEYGEGLADISLLEWAFMALLGLLLWRHVNYCQHFSTGFWKGASRLLISLGILTVVELVVIGLCEIFLWQSEYEDLPKNYLLDDDPLVKLATYASLLVALYLSAPTANRRAMTTNEPQAQGNTRAPEKAEPATSDTFKEPTL</sequence>
<keyword evidence="2" id="KW-1133">Transmembrane helix</keyword>
<keyword evidence="2" id="KW-0472">Membrane</keyword>
<feature type="transmembrane region" description="Helical" evidence="2">
    <location>
        <begin position="143"/>
        <end position="160"/>
    </location>
</feature>
<name>A0AAP4TYW0_9GAMM</name>
<evidence type="ECO:0000256" key="1">
    <source>
        <dbReference type="SAM" id="MobiDB-lite"/>
    </source>
</evidence>
<accession>A0AAP4TYW0</accession>
<feature type="compositionally biased region" description="Polar residues" evidence="1">
    <location>
        <begin position="167"/>
        <end position="176"/>
    </location>
</feature>
<dbReference type="AlphaFoldDB" id="A0AAP4TYW0"/>
<protein>
    <submittedName>
        <fullName evidence="3">Uncharacterized protein</fullName>
    </submittedName>
</protein>
<dbReference type="EMBL" id="JAUORK010000002">
    <property type="protein sequence ID" value="MDO6670848.1"/>
    <property type="molecule type" value="Genomic_DNA"/>
</dbReference>
<dbReference type="Proteomes" id="UP001170481">
    <property type="component" value="Unassembled WGS sequence"/>
</dbReference>
<feature type="compositionally biased region" description="Basic and acidic residues" evidence="1">
    <location>
        <begin position="178"/>
        <end position="195"/>
    </location>
</feature>
<feature type="transmembrane region" description="Helical" evidence="2">
    <location>
        <begin position="60"/>
        <end position="79"/>
    </location>
</feature>
<feature type="region of interest" description="Disordered" evidence="1">
    <location>
        <begin position="167"/>
        <end position="195"/>
    </location>
</feature>
<dbReference type="RefSeq" id="WP_303592723.1">
    <property type="nucleotide sequence ID" value="NZ_JAUORK010000002.1"/>
</dbReference>